<evidence type="ECO:0000313" key="2">
    <source>
        <dbReference type="Proteomes" id="UP000828048"/>
    </source>
</evidence>
<dbReference type="Proteomes" id="UP000828048">
    <property type="component" value="Chromosome 2"/>
</dbReference>
<reference evidence="1 2" key="1">
    <citation type="journal article" date="2021" name="Hortic Res">
        <title>High-quality reference genome and annotation aids understanding of berry development for evergreen blueberry (Vaccinium darrowii).</title>
        <authorList>
            <person name="Yu J."/>
            <person name="Hulse-Kemp A.M."/>
            <person name="Babiker E."/>
            <person name="Staton M."/>
        </authorList>
    </citation>
    <scope>NUCLEOTIDE SEQUENCE [LARGE SCALE GENOMIC DNA]</scope>
    <source>
        <strain evidence="2">cv. NJ 8807/NJ 8810</strain>
        <tissue evidence="1">Young leaf</tissue>
    </source>
</reference>
<accession>A0ACB7X2C4</accession>
<gene>
    <name evidence="1" type="ORF">Vadar_017774</name>
</gene>
<name>A0ACB7X2C4_9ERIC</name>
<organism evidence="1 2">
    <name type="scientific">Vaccinium darrowii</name>
    <dbReference type="NCBI Taxonomy" id="229202"/>
    <lineage>
        <taxon>Eukaryota</taxon>
        <taxon>Viridiplantae</taxon>
        <taxon>Streptophyta</taxon>
        <taxon>Embryophyta</taxon>
        <taxon>Tracheophyta</taxon>
        <taxon>Spermatophyta</taxon>
        <taxon>Magnoliopsida</taxon>
        <taxon>eudicotyledons</taxon>
        <taxon>Gunneridae</taxon>
        <taxon>Pentapetalae</taxon>
        <taxon>asterids</taxon>
        <taxon>Ericales</taxon>
        <taxon>Ericaceae</taxon>
        <taxon>Vaccinioideae</taxon>
        <taxon>Vaccinieae</taxon>
        <taxon>Vaccinium</taxon>
    </lineage>
</organism>
<sequence length="79" mass="8949">MELLKLRLHLAGNLVLNEGNLALKKGQQRVYLEEEVFKELENIGVEEDLLFHAYNLITSNTGLVRAFFGCPLIDARHGL</sequence>
<protein>
    <submittedName>
        <fullName evidence="1">Uncharacterized protein</fullName>
    </submittedName>
</protein>
<keyword evidence="2" id="KW-1185">Reference proteome</keyword>
<proteinExistence type="predicted"/>
<evidence type="ECO:0000313" key="1">
    <source>
        <dbReference type="EMBL" id="KAH7834600.1"/>
    </source>
</evidence>
<dbReference type="EMBL" id="CM037152">
    <property type="protein sequence ID" value="KAH7834600.1"/>
    <property type="molecule type" value="Genomic_DNA"/>
</dbReference>
<comment type="caution">
    <text evidence="1">The sequence shown here is derived from an EMBL/GenBank/DDBJ whole genome shotgun (WGS) entry which is preliminary data.</text>
</comment>